<dbReference type="Proteomes" id="UP001177120">
    <property type="component" value="Unassembled WGS sequence"/>
</dbReference>
<dbReference type="CDD" id="cd06225">
    <property type="entry name" value="HAMP"/>
    <property type="match status" value="1"/>
</dbReference>
<keyword evidence="4" id="KW-0808">Transferase</keyword>
<evidence type="ECO:0000256" key="1">
    <source>
        <dbReference type="ARBA" id="ARBA00004651"/>
    </source>
</evidence>
<evidence type="ECO:0000256" key="8">
    <source>
        <dbReference type="SAM" id="Phobius"/>
    </source>
</evidence>
<keyword evidence="11" id="KW-1185">Reference proteome</keyword>
<dbReference type="PANTHER" id="PTHR34220">
    <property type="entry name" value="SENSOR HISTIDINE KINASE YPDA"/>
    <property type="match status" value="1"/>
</dbReference>
<keyword evidence="10" id="KW-0418">Kinase</keyword>
<dbReference type="Gene3D" id="3.30.450.20">
    <property type="entry name" value="PAS domain"/>
    <property type="match status" value="2"/>
</dbReference>
<protein>
    <submittedName>
        <fullName evidence="10">Sensor histidine kinase</fullName>
    </submittedName>
</protein>
<evidence type="ECO:0000313" key="11">
    <source>
        <dbReference type="Proteomes" id="UP001177120"/>
    </source>
</evidence>
<keyword evidence="5 8" id="KW-0812">Transmembrane</keyword>
<dbReference type="SUPFAM" id="SSF55874">
    <property type="entry name" value="ATPase domain of HSP90 chaperone/DNA topoisomerase II/histidine kinase"/>
    <property type="match status" value="1"/>
</dbReference>
<evidence type="ECO:0000259" key="9">
    <source>
        <dbReference type="PROSITE" id="PS50885"/>
    </source>
</evidence>
<dbReference type="PROSITE" id="PS50885">
    <property type="entry name" value="HAMP"/>
    <property type="match status" value="1"/>
</dbReference>
<dbReference type="RefSeq" id="WP_205496324.1">
    <property type="nucleotide sequence ID" value="NZ_JAFHAP010000011.1"/>
</dbReference>
<keyword evidence="3" id="KW-0597">Phosphoprotein</keyword>
<evidence type="ECO:0000313" key="10">
    <source>
        <dbReference type="EMBL" id="MBN2910399.1"/>
    </source>
</evidence>
<dbReference type="Gene3D" id="3.30.565.10">
    <property type="entry name" value="Histidine kinase-like ATPase, C-terminal domain"/>
    <property type="match status" value="1"/>
</dbReference>
<dbReference type="Pfam" id="PF00672">
    <property type="entry name" value="HAMP"/>
    <property type="match status" value="1"/>
</dbReference>
<evidence type="ECO:0000256" key="4">
    <source>
        <dbReference type="ARBA" id="ARBA00022679"/>
    </source>
</evidence>
<evidence type="ECO:0000256" key="5">
    <source>
        <dbReference type="ARBA" id="ARBA00022692"/>
    </source>
</evidence>
<proteinExistence type="predicted"/>
<keyword evidence="6 8" id="KW-1133">Transmembrane helix</keyword>
<comment type="caution">
    <text evidence="10">The sequence shown here is derived from an EMBL/GenBank/DDBJ whole genome shotgun (WGS) entry which is preliminary data.</text>
</comment>
<feature type="transmembrane region" description="Helical" evidence="8">
    <location>
        <begin position="12"/>
        <end position="34"/>
    </location>
</feature>
<keyword evidence="7 8" id="KW-0472">Membrane</keyword>
<reference evidence="10" key="1">
    <citation type="journal article" date="2024" name="Int. J. Syst. Evol. Microbiol.">
        <title>Polycladomyces zharkentensis sp. nov., a novel thermophilic cellulose- and starch-degrading member of the Bacillota from a geothermal aquifer in Kazakhstan.</title>
        <authorList>
            <person name="Mashzhan A."/>
            <person name="Kistaubayeva A."/>
            <person name="Javier-Lopez R."/>
            <person name="Bissenova U."/>
            <person name="Bissenbay A."/>
            <person name="Birkeland N.K."/>
        </authorList>
    </citation>
    <scope>NUCLEOTIDE SEQUENCE</scope>
    <source>
        <strain evidence="10">ZKZ2T</strain>
    </source>
</reference>
<organism evidence="10 11">
    <name type="scientific">Polycladomyces zharkentensis</name>
    <dbReference type="NCBI Taxonomy" id="2807616"/>
    <lineage>
        <taxon>Bacteria</taxon>
        <taxon>Bacillati</taxon>
        <taxon>Bacillota</taxon>
        <taxon>Bacilli</taxon>
        <taxon>Bacillales</taxon>
        <taxon>Thermoactinomycetaceae</taxon>
        <taxon>Polycladomyces</taxon>
    </lineage>
</organism>
<accession>A0ABS2WLI6</accession>
<name>A0ABS2WLI6_9BACL</name>
<dbReference type="EMBL" id="JAFHAP010000011">
    <property type="protein sequence ID" value="MBN2910399.1"/>
    <property type="molecule type" value="Genomic_DNA"/>
</dbReference>
<comment type="subcellular location">
    <subcellularLocation>
        <location evidence="1">Cell membrane</location>
        <topology evidence="1">Multi-pass membrane protein</topology>
    </subcellularLocation>
</comment>
<feature type="transmembrane region" description="Helical" evidence="8">
    <location>
        <begin position="292"/>
        <end position="312"/>
    </location>
</feature>
<dbReference type="InterPro" id="IPR003660">
    <property type="entry name" value="HAMP_dom"/>
</dbReference>
<evidence type="ECO:0000256" key="6">
    <source>
        <dbReference type="ARBA" id="ARBA00022989"/>
    </source>
</evidence>
<evidence type="ECO:0000256" key="7">
    <source>
        <dbReference type="ARBA" id="ARBA00023136"/>
    </source>
</evidence>
<dbReference type="InterPro" id="IPR050640">
    <property type="entry name" value="Bact_2-comp_sensor_kinase"/>
</dbReference>
<dbReference type="SUPFAM" id="SSF158472">
    <property type="entry name" value="HAMP domain-like"/>
    <property type="match status" value="1"/>
</dbReference>
<sequence>MKVSQSLRSQLLILYLFTIAVPILTISFVMPYYYQFQIVQQTQKLTDNTLNSLSNQIGTYLQDLGRLTIVPYLNDNIIQALKLITHRQYQTADPATQLMVNQTLISTLPNYMENTREEIAGTIIVTLDGSVFANSRYGSATVPRYPFQQQAWYRQAVAADGKVVFISAHRQDYLIDSGVSEVFSVARLIKDPDTQEPLAVMMADADQQILSRLIRQIRFHVHSIAVITDTSGKVLYANKPVPPVMLRQLRRGSTLVEGQRDSYTVVSKTIQPSGWKIHVLLSNNALRSKVSWLYVAGFLFAVGGFILTWLLFSILSRRIVHPFQDMLGAMKQVQQGNLQVRLQPSGDDEIAQLGKAFNHMISRLNELIDREYRAVLSRRNAEYRALQSQIQPHFLYNTLNGLIGLNRLGKQKELENAILSLSSLLRYSLDSRDWVTIAEEFSFLEKYCSLQQMRFQDRVEVLMNCDEEVRHDLIPKLLLQPLIENAFIHGVEPCDHPCRIEVTAKRSRIGARSCLDIAICDTGAGFDGGTEPEKSGIGLANVRERLEISYPGSSFHLESRIGDGTRVRILIPEEEVRRNENSDCRR</sequence>
<dbReference type="PANTHER" id="PTHR34220:SF7">
    <property type="entry name" value="SENSOR HISTIDINE KINASE YPDA"/>
    <property type="match status" value="1"/>
</dbReference>
<evidence type="ECO:0000256" key="2">
    <source>
        <dbReference type="ARBA" id="ARBA00022475"/>
    </source>
</evidence>
<dbReference type="GO" id="GO:0016301">
    <property type="term" value="F:kinase activity"/>
    <property type="evidence" value="ECO:0007669"/>
    <property type="project" value="UniProtKB-KW"/>
</dbReference>
<dbReference type="SMART" id="SM00304">
    <property type="entry name" value="HAMP"/>
    <property type="match status" value="1"/>
</dbReference>
<dbReference type="InterPro" id="IPR010559">
    <property type="entry name" value="Sig_transdc_His_kin_internal"/>
</dbReference>
<dbReference type="Gene3D" id="6.10.340.10">
    <property type="match status" value="1"/>
</dbReference>
<dbReference type="Pfam" id="PF02743">
    <property type="entry name" value="dCache_1"/>
    <property type="match status" value="1"/>
</dbReference>
<evidence type="ECO:0000256" key="3">
    <source>
        <dbReference type="ARBA" id="ARBA00022553"/>
    </source>
</evidence>
<dbReference type="InterPro" id="IPR036890">
    <property type="entry name" value="HATPase_C_sf"/>
</dbReference>
<gene>
    <name evidence="10" type="ORF">JQC72_12910</name>
</gene>
<keyword evidence="2" id="KW-1003">Cell membrane</keyword>
<dbReference type="Pfam" id="PF06580">
    <property type="entry name" value="His_kinase"/>
    <property type="match status" value="1"/>
</dbReference>
<dbReference type="InterPro" id="IPR033479">
    <property type="entry name" value="dCache_1"/>
</dbReference>
<feature type="domain" description="HAMP" evidence="9">
    <location>
        <begin position="317"/>
        <end position="369"/>
    </location>
</feature>